<name>A0A438F966_VITVI</name>
<accession>A0A438F966</accession>
<evidence type="ECO:0000313" key="3">
    <source>
        <dbReference type="Proteomes" id="UP000288805"/>
    </source>
</evidence>
<proteinExistence type="predicted"/>
<evidence type="ECO:0000313" key="2">
    <source>
        <dbReference type="EMBL" id="RVX22945.1"/>
    </source>
</evidence>
<dbReference type="AlphaFoldDB" id="A0A438F966"/>
<dbReference type="EMBL" id="QGNW01000002">
    <property type="protein sequence ID" value="RVX22945.1"/>
    <property type="molecule type" value="Genomic_DNA"/>
</dbReference>
<protein>
    <submittedName>
        <fullName evidence="1">Uncharacterized protein</fullName>
    </submittedName>
</protein>
<reference evidence="1 3" key="1">
    <citation type="journal article" date="2018" name="PLoS Genet.">
        <title>Population sequencing reveals clonal diversity and ancestral inbreeding in the grapevine cultivar Chardonnay.</title>
        <authorList>
            <person name="Roach M.J."/>
            <person name="Johnson D.L."/>
            <person name="Bohlmann J."/>
            <person name="van Vuuren H.J."/>
            <person name="Jones S.J."/>
            <person name="Pretorius I.S."/>
            <person name="Schmidt S.A."/>
            <person name="Borneman A.R."/>
        </authorList>
    </citation>
    <scope>NUCLEOTIDE SEQUENCE [LARGE SCALE GENOMIC DNA]</scope>
    <source>
        <strain evidence="3">cv. Chardonnay</strain>
        <strain evidence="1">I10V1</strain>
        <tissue evidence="1">Leaf</tissue>
    </source>
</reference>
<dbReference type="Proteomes" id="UP000288805">
    <property type="component" value="Unassembled WGS sequence"/>
</dbReference>
<sequence length="58" mass="6555">MHSRFLLSASKSTPPPRPFSVAQSTAAFTELTYLACSREVQNGFEDLQEQMVWYDSVV</sequence>
<organism evidence="1 3">
    <name type="scientific">Vitis vinifera</name>
    <name type="common">Grape</name>
    <dbReference type="NCBI Taxonomy" id="29760"/>
    <lineage>
        <taxon>Eukaryota</taxon>
        <taxon>Viridiplantae</taxon>
        <taxon>Streptophyta</taxon>
        <taxon>Embryophyta</taxon>
        <taxon>Tracheophyta</taxon>
        <taxon>Spermatophyta</taxon>
        <taxon>Magnoliopsida</taxon>
        <taxon>eudicotyledons</taxon>
        <taxon>Gunneridae</taxon>
        <taxon>Pentapetalae</taxon>
        <taxon>rosids</taxon>
        <taxon>Vitales</taxon>
        <taxon>Vitaceae</taxon>
        <taxon>Viteae</taxon>
        <taxon>Vitis</taxon>
    </lineage>
</organism>
<dbReference type="EMBL" id="QGNW01001077">
    <property type="protein sequence ID" value="RVW56503.1"/>
    <property type="molecule type" value="Genomic_DNA"/>
</dbReference>
<evidence type="ECO:0000313" key="1">
    <source>
        <dbReference type="EMBL" id="RVW56503.1"/>
    </source>
</evidence>
<gene>
    <name evidence="2" type="ORF">CK203_008394</name>
    <name evidence="1" type="ORF">CK203_072497</name>
</gene>
<comment type="caution">
    <text evidence="1">The sequence shown here is derived from an EMBL/GenBank/DDBJ whole genome shotgun (WGS) entry which is preliminary data.</text>
</comment>